<keyword evidence="1" id="KW-0732">Signal</keyword>
<dbReference type="InParanoid" id="A0A2V0NTL7"/>
<accession>A0A2V0NTL7</accession>
<name>A0A2V0NTL7_9CHLO</name>
<reference evidence="2 3" key="1">
    <citation type="journal article" date="2018" name="Sci. Rep.">
        <title>Raphidocelis subcapitata (=Pseudokirchneriella subcapitata) provides an insight into genome evolution and environmental adaptations in the Sphaeropleales.</title>
        <authorList>
            <person name="Suzuki S."/>
            <person name="Yamaguchi H."/>
            <person name="Nakajima N."/>
            <person name="Kawachi M."/>
        </authorList>
    </citation>
    <scope>NUCLEOTIDE SEQUENCE [LARGE SCALE GENOMIC DNA]</scope>
    <source>
        <strain evidence="2 3">NIES-35</strain>
    </source>
</reference>
<dbReference type="Proteomes" id="UP000247498">
    <property type="component" value="Unassembled WGS sequence"/>
</dbReference>
<dbReference type="InterPro" id="IPR013783">
    <property type="entry name" value="Ig-like_fold"/>
</dbReference>
<organism evidence="2 3">
    <name type="scientific">Raphidocelis subcapitata</name>
    <dbReference type="NCBI Taxonomy" id="307507"/>
    <lineage>
        <taxon>Eukaryota</taxon>
        <taxon>Viridiplantae</taxon>
        <taxon>Chlorophyta</taxon>
        <taxon>core chlorophytes</taxon>
        <taxon>Chlorophyceae</taxon>
        <taxon>CS clade</taxon>
        <taxon>Sphaeropleales</taxon>
        <taxon>Selenastraceae</taxon>
        <taxon>Raphidocelis</taxon>
    </lineage>
</organism>
<feature type="chain" id="PRO_5016031614" description="CARDB domain-containing protein" evidence="1">
    <location>
        <begin position="29"/>
        <end position="446"/>
    </location>
</feature>
<dbReference type="InterPro" id="IPR006311">
    <property type="entry name" value="TAT_signal"/>
</dbReference>
<keyword evidence="3" id="KW-1185">Reference proteome</keyword>
<evidence type="ECO:0008006" key="4">
    <source>
        <dbReference type="Google" id="ProtNLM"/>
    </source>
</evidence>
<feature type="signal peptide" evidence="1">
    <location>
        <begin position="1"/>
        <end position="28"/>
    </location>
</feature>
<dbReference type="Gene3D" id="2.60.40.10">
    <property type="entry name" value="Immunoglobulins"/>
    <property type="match status" value="1"/>
</dbReference>
<dbReference type="EMBL" id="BDRX01000021">
    <property type="protein sequence ID" value="GBF91018.1"/>
    <property type="molecule type" value="Genomic_DNA"/>
</dbReference>
<comment type="caution">
    <text evidence="2">The sequence shown here is derived from an EMBL/GenBank/DDBJ whole genome shotgun (WGS) entry which is preliminary data.</text>
</comment>
<proteinExistence type="predicted"/>
<gene>
    <name evidence="2" type="ORF">Rsub_03873</name>
</gene>
<evidence type="ECO:0000256" key="1">
    <source>
        <dbReference type="SAM" id="SignalP"/>
    </source>
</evidence>
<protein>
    <recommendedName>
        <fullName evidence="4">CARDB domain-containing protein</fullName>
    </recommendedName>
</protein>
<evidence type="ECO:0000313" key="2">
    <source>
        <dbReference type="EMBL" id="GBF91018.1"/>
    </source>
</evidence>
<dbReference type="AlphaFoldDB" id="A0A2V0NTL7"/>
<sequence length="446" mass="46042">MAPRRGAAAAAVLAAAALVFAAAPLAAASDNPLSWYSSYFDPAVPLPGQKMAFTVWVQNISPKPTLAGQIAIFADQAAPAKCGDVGDSEFKLPPLDPLEVAAVKVSVKVPKQAGNYTIRTFVDSTCAIFSGSYLEPIFFGNEGNQRNRKYAASSDKATYVAVPRSPPSEMPKGGPYVERFVRTIETEPALPQLGQDFVALVKARGVANWGTAPLEPGTRIAVWADIGGGLPSPSCGAKGDASTTLDKKLAPGKEMTVPVTLKAPLSAPEPIGMAVFVDADCKEDSDVDRSGRVAIFSYSASQGPIPHFATVYKSADQCTGKVKVKPGKPSAAKEIKFSAKLTNSGAVDSVAGLVVGWAKAIDATTTYGYVEGDYCAFSGTTVSVTAAPGDSPVIKAGKSKTVSVTVPAGALAPGTYVMSLVASSSNCSVNIGQPIYPSYTSFVVGA</sequence>
<dbReference type="PROSITE" id="PS51318">
    <property type="entry name" value="TAT"/>
    <property type="match status" value="1"/>
</dbReference>
<evidence type="ECO:0000313" key="3">
    <source>
        <dbReference type="Proteomes" id="UP000247498"/>
    </source>
</evidence>